<protein>
    <recommendedName>
        <fullName evidence="2">Peptidase C1A papain C-terminal domain-containing protein</fullName>
    </recommendedName>
</protein>
<feature type="domain" description="Peptidase C1A papain C-terminal" evidence="2">
    <location>
        <begin position="1"/>
        <end position="117"/>
    </location>
</feature>
<dbReference type="GO" id="GO:0008234">
    <property type="term" value="F:cysteine-type peptidase activity"/>
    <property type="evidence" value="ECO:0007669"/>
    <property type="project" value="InterPro"/>
</dbReference>
<dbReference type="PROSITE" id="PS00639">
    <property type="entry name" value="THIOL_PROTEASE_HIS"/>
    <property type="match status" value="1"/>
</dbReference>
<organism evidence="3 4">
    <name type="scientific">Setaria viridis</name>
    <name type="common">Green bristlegrass</name>
    <name type="synonym">Setaria italica subsp. viridis</name>
    <dbReference type="NCBI Taxonomy" id="4556"/>
    <lineage>
        <taxon>Eukaryota</taxon>
        <taxon>Viridiplantae</taxon>
        <taxon>Streptophyta</taxon>
        <taxon>Embryophyta</taxon>
        <taxon>Tracheophyta</taxon>
        <taxon>Spermatophyta</taxon>
        <taxon>Magnoliopsida</taxon>
        <taxon>Liliopsida</taxon>
        <taxon>Poales</taxon>
        <taxon>Poaceae</taxon>
        <taxon>PACMAD clade</taxon>
        <taxon>Panicoideae</taxon>
        <taxon>Panicodae</taxon>
        <taxon>Paniceae</taxon>
        <taxon>Cenchrinae</taxon>
        <taxon>Setaria</taxon>
    </lineage>
</organism>
<dbReference type="SUPFAM" id="SSF54001">
    <property type="entry name" value="Cysteine proteinases"/>
    <property type="match status" value="1"/>
</dbReference>
<dbReference type="Gene3D" id="3.90.70.10">
    <property type="entry name" value="Cysteine proteinases"/>
    <property type="match status" value="1"/>
</dbReference>
<evidence type="ECO:0000313" key="4">
    <source>
        <dbReference type="Proteomes" id="UP000298652"/>
    </source>
</evidence>
<name>A0A4U6SP37_SETVI</name>
<dbReference type="InterPro" id="IPR025660">
    <property type="entry name" value="Pept_his_AS"/>
</dbReference>
<accession>A0A4U6SP37</accession>
<dbReference type="GO" id="GO:0006508">
    <property type="term" value="P:proteolysis"/>
    <property type="evidence" value="ECO:0007669"/>
    <property type="project" value="InterPro"/>
</dbReference>
<dbReference type="EMBL" id="CM016560">
    <property type="protein sequence ID" value="TKV90020.1"/>
    <property type="molecule type" value="Genomic_DNA"/>
</dbReference>
<keyword evidence="4" id="KW-1185">Reference proteome</keyword>
<dbReference type="OMA" id="CHRERTW"/>
<evidence type="ECO:0000259" key="2">
    <source>
        <dbReference type="Pfam" id="PF00112"/>
    </source>
</evidence>
<dbReference type="PANTHER" id="PTHR12411">
    <property type="entry name" value="CYSTEINE PROTEASE FAMILY C1-RELATED"/>
    <property type="match status" value="1"/>
</dbReference>
<dbReference type="InterPro" id="IPR013128">
    <property type="entry name" value="Peptidase_C1A"/>
</dbReference>
<dbReference type="InterPro" id="IPR000668">
    <property type="entry name" value="Peptidase_C1A_C"/>
</dbReference>
<dbReference type="InterPro" id="IPR038765">
    <property type="entry name" value="Papain-like_cys_pep_sf"/>
</dbReference>
<gene>
    <name evidence="3" type="ORF">SEVIR_9G000400v2</name>
</gene>
<dbReference type="Pfam" id="PF00112">
    <property type="entry name" value="Peptidase_C1"/>
    <property type="match status" value="1"/>
</dbReference>
<evidence type="ECO:0000313" key="3">
    <source>
        <dbReference type="EMBL" id="TKV90020.1"/>
    </source>
</evidence>
<sequence length="137" mass="15554">MSEVYLNGFVEVGFTVYADFTHYKSGVYKHVTGGMMGGHAVKLIGWGMILEKITGYAVGSPYYYVHCQTMRPAPKLFCFILSAFQLLANQWNRGWGDDGYFKIIRGVNECGIEEDVLLECHRERTWLETTAAPLEQL</sequence>
<comment type="similarity">
    <text evidence="1">Belongs to the peptidase C1 family.</text>
</comment>
<proteinExistence type="inferred from homology"/>
<evidence type="ECO:0000256" key="1">
    <source>
        <dbReference type="ARBA" id="ARBA00008455"/>
    </source>
</evidence>
<dbReference type="Gramene" id="TKV90020">
    <property type="protein sequence ID" value="TKV90020"/>
    <property type="gene ID" value="SEVIR_9G000400v2"/>
</dbReference>
<dbReference type="AlphaFoldDB" id="A0A4U6SP37"/>
<reference evidence="3" key="1">
    <citation type="submission" date="2019-03" db="EMBL/GenBank/DDBJ databases">
        <title>WGS assembly of Setaria viridis.</title>
        <authorList>
            <person name="Huang P."/>
            <person name="Jenkins J."/>
            <person name="Grimwood J."/>
            <person name="Barry K."/>
            <person name="Healey A."/>
            <person name="Mamidi S."/>
            <person name="Sreedasyam A."/>
            <person name="Shu S."/>
            <person name="Feldman M."/>
            <person name="Wu J."/>
            <person name="Yu Y."/>
            <person name="Chen C."/>
            <person name="Johnson J."/>
            <person name="Rokhsar D."/>
            <person name="Baxter I."/>
            <person name="Schmutz J."/>
            <person name="Brutnell T."/>
            <person name="Kellogg E."/>
        </authorList>
    </citation>
    <scope>NUCLEOTIDE SEQUENCE [LARGE SCALE GENOMIC DNA]</scope>
</reference>
<dbReference type="Proteomes" id="UP000298652">
    <property type="component" value="Chromosome 9"/>
</dbReference>